<evidence type="ECO:0000256" key="1">
    <source>
        <dbReference type="ARBA" id="ARBA00022729"/>
    </source>
</evidence>
<name>A0A835XIT9_9CHLO</name>
<dbReference type="Gene3D" id="2.130.10.80">
    <property type="entry name" value="Galactose oxidase/kelch, beta-propeller"/>
    <property type="match status" value="1"/>
</dbReference>
<sequence length="725" mass="78538">MASRRAPAAALVALSALLLLLAAAPALCLRSLSAAADAADSDEASLQSHEADSSSQQLDSRGRQLLAPTPKQGKKKKPPPPKSSPKPRASPSPSPAPKPSPSPAPKPSPSPSPKPSPSPSPSPRPSPPPKAADQQSNPGQNEEPVPSPSPSTDPAPSPSPADDGDLGGSDGGTRFPTVIDDPHTTGQWELRNVGNVVAVHMAHLPGTDKYFFMERPSGRHPDGGNQVAGYYDLATNRFTNVPYTDSIFCAGQTVTQDGHVLVVGGHIAKSGYGDGLKGVRIFSRKTLTFNRIANMSYPRWYPTSTLLPNGAVTIMGGSVLPGSGTGKNPLYEVWDPRTPGTLQKLPQSPGLIARTNDIYYPNNYILPTGAMLVFCNRYGEVMNPYNGTVYATLPSWSSVAKGLFTEYPFTGTSAILPLYPEKNYKVELVYFGGQFSYSWINTTASKMAMRISVDYDPDTGNYTFGDGWSVDKMPTPRVMGDVIILPNGKLIVLNGAFKGLAGDSASGGVAKANEPNMWPVLYDPEAPQGSRFTVLSRTRIPRMYHSTVCLTTDGALLVSGCDRCDRYWWTTPGGLDKSPTSLAEYRIEVFRPPFWFKDSAKPQIVQIQRDLYDNKDQVYQVEYGKTFTVQYTIEDDNAVATRAVLMAPSATTHSTNMNQRLVGLEIVEHDTDRRILTLAAPPHINIAPPQWYMLFIVNGDYYGKSQWVRLPGDAPTIDNLIPKKP</sequence>
<organism evidence="6 7">
    <name type="scientific">Edaphochlamys debaryana</name>
    <dbReference type="NCBI Taxonomy" id="47281"/>
    <lineage>
        <taxon>Eukaryota</taxon>
        <taxon>Viridiplantae</taxon>
        <taxon>Chlorophyta</taxon>
        <taxon>core chlorophytes</taxon>
        <taxon>Chlorophyceae</taxon>
        <taxon>CS clade</taxon>
        <taxon>Chlamydomonadales</taxon>
        <taxon>Chlamydomonadales incertae sedis</taxon>
        <taxon>Edaphochlamys</taxon>
    </lineage>
</organism>
<protein>
    <recommendedName>
        <fullName evidence="8">Galactose oxidase</fullName>
    </recommendedName>
</protein>
<keyword evidence="7" id="KW-1185">Reference proteome</keyword>
<gene>
    <name evidence="6" type="ORF">HYH03_016997</name>
</gene>
<dbReference type="Pfam" id="PF09118">
    <property type="entry name" value="GO-like_E_set"/>
    <property type="match status" value="1"/>
</dbReference>
<dbReference type="InterPro" id="IPR014756">
    <property type="entry name" value="Ig_E-set"/>
</dbReference>
<proteinExistence type="predicted"/>
<evidence type="ECO:0000259" key="5">
    <source>
        <dbReference type="Pfam" id="PF09118"/>
    </source>
</evidence>
<comment type="caution">
    <text evidence="6">The sequence shown here is derived from an EMBL/GenBank/DDBJ whole genome shotgun (WGS) entry which is preliminary data.</text>
</comment>
<feature type="compositionally biased region" description="Pro residues" evidence="2">
    <location>
        <begin position="145"/>
        <end position="159"/>
    </location>
</feature>
<feature type="region of interest" description="Disordered" evidence="2">
    <location>
        <begin position="34"/>
        <end position="183"/>
    </location>
</feature>
<dbReference type="InterPro" id="IPR009880">
    <property type="entry name" value="Glyoxal_oxidase_N"/>
</dbReference>
<dbReference type="SUPFAM" id="SSF50965">
    <property type="entry name" value="Galactose oxidase, central domain"/>
    <property type="match status" value="1"/>
</dbReference>
<dbReference type="CDD" id="cd02851">
    <property type="entry name" value="E_set_GO_C"/>
    <property type="match status" value="1"/>
</dbReference>
<dbReference type="InterPro" id="IPR013783">
    <property type="entry name" value="Ig-like_fold"/>
</dbReference>
<feature type="domain" description="Galactose oxidase-like Early set" evidence="5">
    <location>
        <begin position="620"/>
        <end position="709"/>
    </location>
</feature>
<evidence type="ECO:0000313" key="7">
    <source>
        <dbReference type="Proteomes" id="UP000612055"/>
    </source>
</evidence>
<evidence type="ECO:0000259" key="4">
    <source>
        <dbReference type="Pfam" id="PF07250"/>
    </source>
</evidence>
<reference evidence="6" key="1">
    <citation type="journal article" date="2020" name="bioRxiv">
        <title>Comparative genomics of Chlamydomonas.</title>
        <authorList>
            <person name="Craig R.J."/>
            <person name="Hasan A.R."/>
            <person name="Ness R.W."/>
            <person name="Keightley P.D."/>
        </authorList>
    </citation>
    <scope>NUCLEOTIDE SEQUENCE</scope>
    <source>
        <strain evidence="6">CCAP 11/70</strain>
    </source>
</reference>
<dbReference type="PANTHER" id="PTHR32208">
    <property type="entry name" value="SECRETED PROTEIN-RELATED"/>
    <property type="match status" value="1"/>
</dbReference>
<dbReference type="InterPro" id="IPR015202">
    <property type="entry name" value="GO-like_E_set"/>
</dbReference>
<evidence type="ECO:0000313" key="6">
    <source>
        <dbReference type="EMBL" id="KAG2484185.1"/>
    </source>
</evidence>
<dbReference type="SUPFAM" id="SSF81296">
    <property type="entry name" value="E set domains"/>
    <property type="match status" value="1"/>
</dbReference>
<evidence type="ECO:0008006" key="8">
    <source>
        <dbReference type="Google" id="ProtNLM"/>
    </source>
</evidence>
<dbReference type="EMBL" id="JAEHOE010000155">
    <property type="protein sequence ID" value="KAG2484185.1"/>
    <property type="molecule type" value="Genomic_DNA"/>
</dbReference>
<evidence type="ECO:0000256" key="3">
    <source>
        <dbReference type="SAM" id="SignalP"/>
    </source>
</evidence>
<dbReference type="Proteomes" id="UP000612055">
    <property type="component" value="Unassembled WGS sequence"/>
</dbReference>
<dbReference type="InterPro" id="IPR011043">
    <property type="entry name" value="Gal_Oxase/kelch_b-propeller"/>
</dbReference>
<dbReference type="AlphaFoldDB" id="A0A835XIT9"/>
<feature type="domain" description="Glyoxal oxidase N-terminal" evidence="4">
    <location>
        <begin position="230"/>
        <end position="594"/>
    </location>
</feature>
<feature type="compositionally biased region" description="Pro residues" evidence="2">
    <location>
        <begin position="80"/>
        <end position="130"/>
    </location>
</feature>
<accession>A0A835XIT9</accession>
<feature type="chain" id="PRO_5032506879" description="Galactose oxidase" evidence="3">
    <location>
        <begin position="29"/>
        <end position="725"/>
    </location>
</feature>
<keyword evidence="1 3" id="KW-0732">Signal</keyword>
<feature type="signal peptide" evidence="3">
    <location>
        <begin position="1"/>
        <end position="28"/>
    </location>
</feature>
<dbReference type="Pfam" id="PF07250">
    <property type="entry name" value="Glyoxal_oxid_N"/>
    <property type="match status" value="1"/>
</dbReference>
<dbReference type="PANTHER" id="PTHR32208:SF21">
    <property type="entry name" value="LOW QUALITY PROTEIN: ALDEHYDE OXIDASE GLOX-LIKE"/>
    <property type="match status" value="1"/>
</dbReference>
<dbReference type="OrthoDB" id="2019572at2759"/>
<evidence type="ECO:0000256" key="2">
    <source>
        <dbReference type="SAM" id="MobiDB-lite"/>
    </source>
</evidence>
<dbReference type="Gene3D" id="2.60.40.10">
    <property type="entry name" value="Immunoglobulins"/>
    <property type="match status" value="1"/>
</dbReference>
<dbReference type="InterPro" id="IPR037293">
    <property type="entry name" value="Gal_Oxidase_central_sf"/>
</dbReference>